<dbReference type="FunFam" id="3.40.50.300:FF:000515">
    <property type="entry name" value="GTPase Obg"/>
    <property type="match status" value="1"/>
</dbReference>
<comment type="similarity">
    <text evidence="2">Belongs to the TRAFAC class OBG-HflX-like GTPase superfamily. OBG GTPase family.</text>
</comment>
<dbReference type="PANTHER" id="PTHR11702">
    <property type="entry name" value="DEVELOPMENTALLY REGULATED GTP-BINDING PROTEIN-RELATED"/>
    <property type="match status" value="1"/>
</dbReference>
<evidence type="ECO:0000256" key="8">
    <source>
        <dbReference type="ARBA" id="ARBA00023134"/>
    </source>
</evidence>
<evidence type="ECO:0000256" key="9">
    <source>
        <dbReference type="PROSITE-ProRule" id="PRU00175"/>
    </source>
</evidence>
<proteinExistence type="inferred from homology"/>
<feature type="domain" description="OBG-type G" evidence="11">
    <location>
        <begin position="642"/>
        <end position="810"/>
    </location>
</feature>
<dbReference type="InterPro" id="IPR006073">
    <property type="entry name" value="GTP-bd"/>
</dbReference>
<dbReference type="InterPro" id="IPR058746">
    <property type="entry name" value="Znf_RING-type_Topors"/>
</dbReference>
<dbReference type="GO" id="GO:0000287">
    <property type="term" value="F:magnesium ion binding"/>
    <property type="evidence" value="ECO:0007669"/>
    <property type="project" value="InterPro"/>
</dbReference>
<name>A0AAD8IRV5_9APIA</name>
<keyword evidence="4" id="KW-0547">Nucleotide-binding</keyword>
<dbReference type="CDD" id="cd01898">
    <property type="entry name" value="Obg"/>
    <property type="match status" value="1"/>
</dbReference>
<evidence type="ECO:0000256" key="3">
    <source>
        <dbReference type="ARBA" id="ARBA00022723"/>
    </source>
</evidence>
<dbReference type="InterPro" id="IPR031167">
    <property type="entry name" value="G_OBG"/>
</dbReference>
<dbReference type="InterPro" id="IPR045086">
    <property type="entry name" value="OBG_GTPase"/>
</dbReference>
<organism evidence="14 15">
    <name type="scientific">Heracleum sosnowskyi</name>
    <dbReference type="NCBI Taxonomy" id="360622"/>
    <lineage>
        <taxon>Eukaryota</taxon>
        <taxon>Viridiplantae</taxon>
        <taxon>Streptophyta</taxon>
        <taxon>Embryophyta</taxon>
        <taxon>Tracheophyta</taxon>
        <taxon>Spermatophyta</taxon>
        <taxon>Magnoliopsida</taxon>
        <taxon>eudicotyledons</taxon>
        <taxon>Gunneridae</taxon>
        <taxon>Pentapetalae</taxon>
        <taxon>asterids</taxon>
        <taxon>campanulids</taxon>
        <taxon>Apiales</taxon>
        <taxon>Apiaceae</taxon>
        <taxon>Apioideae</taxon>
        <taxon>apioid superclade</taxon>
        <taxon>Tordylieae</taxon>
        <taxon>Tordyliinae</taxon>
        <taxon>Heracleum</taxon>
    </lineage>
</organism>
<dbReference type="SUPFAM" id="SSF57850">
    <property type="entry name" value="RING/U-box"/>
    <property type="match status" value="1"/>
</dbReference>
<dbReference type="AlphaFoldDB" id="A0AAD8IRV5"/>
<dbReference type="Gene3D" id="3.30.300.350">
    <property type="entry name" value="GTP-binding protein OBG, C-terminal domain"/>
    <property type="match status" value="1"/>
</dbReference>
<dbReference type="NCBIfam" id="NF008955">
    <property type="entry name" value="PRK12297.1"/>
    <property type="match status" value="1"/>
</dbReference>
<dbReference type="Pfam" id="PF09269">
    <property type="entry name" value="DUF1967"/>
    <property type="match status" value="1"/>
</dbReference>
<dbReference type="PROSITE" id="PS00905">
    <property type="entry name" value="GTP1_OBG"/>
    <property type="match status" value="1"/>
</dbReference>
<dbReference type="Pfam" id="PF01018">
    <property type="entry name" value="GTP1_OBG"/>
    <property type="match status" value="1"/>
</dbReference>
<dbReference type="InterPro" id="IPR027417">
    <property type="entry name" value="P-loop_NTPase"/>
</dbReference>
<dbReference type="PROSITE" id="PS51881">
    <property type="entry name" value="OCT"/>
    <property type="match status" value="1"/>
</dbReference>
<dbReference type="PROSITE" id="PS50089">
    <property type="entry name" value="ZF_RING_2"/>
    <property type="match status" value="1"/>
</dbReference>
<keyword evidence="8" id="KW-0342">GTP-binding</keyword>
<dbReference type="GO" id="GO:0042254">
    <property type="term" value="P:ribosome biogenesis"/>
    <property type="evidence" value="ECO:0007669"/>
    <property type="project" value="UniProtKB-UniRule"/>
</dbReference>
<keyword evidence="5 9" id="KW-0863">Zinc-finger</keyword>
<keyword evidence="15" id="KW-1185">Reference proteome</keyword>
<evidence type="ECO:0000256" key="6">
    <source>
        <dbReference type="ARBA" id="ARBA00022833"/>
    </source>
</evidence>
<dbReference type="GO" id="GO:0005739">
    <property type="term" value="C:mitochondrion"/>
    <property type="evidence" value="ECO:0007669"/>
    <property type="project" value="TreeGrafter"/>
</dbReference>
<dbReference type="PRINTS" id="PR00326">
    <property type="entry name" value="GTP1OBG"/>
</dbReference>
<dbReference type="PROSITE" id="PS51710">
    <property type="entry name" value="G_OBG"/>
    <property type="match status" value="1"/>
</dbReference>
<evidence type="ECO:0000313" key="14">
    <source>
        <dbReference type="EMBL" id="KAK1390486.1"/>
    </source>
</evidence>
<dbReference type="InterPro" id="IPR014100">
    <property type="entry name" value="GTP-bd_Obg/CgtA"/>
</dbReference>
<dbReference type="NCBIfam" id="TIGR03595">
    <property type="entry name" value="Obg_CgtA_exten"/>
    <property type="match status" value="1"/>
</dbReference>
<feature type="domain" description="RING-type" evidence="10">
    <location>
        <begin position="35"/>
        <end position="76"/>
    </location>
</feature>
<evidence type="ECO:0000256" key="5">
    <source>
        <dbReference type="ARBA" id="ARBA00022771"/>
    </source>
</evidence>
<dbReference type="InterPro" id="IPR036346">
    <property type="entry name" value="GTP-bd_prot_GTP1/OBG_C_sf"/>
</dbReference>
<accession>A0AAD8IRV5</accession>
<dbReference type="HAMAP" id="MF_01454">
    <property type="entry name" value="GTPase_Obg"/>
    <property type="match status" value="1"/>
</dbReference>
<dbReference type="Gene3D" id="2.70.210.12">
    <property type="entry name" value="GTP1/OBG domain"/>
    <property type="match status" value="1"/>
</dbReference>
<dbReference type="SUPFAM" id="SSF52540">
    <property type="entry name" value="P-loop containing nucleoside triphosphate hydrolases"/>
    <property type="match status" value="1"/>
</dbReference>
<dbReference type="InterPro" id="IPR006074">
    <property type="entry name" value="GTP1-OBG_CS"/>
</dbReference>
<evidence type="ECO:0000259" key="12">
    <source>
        <dbReference type="PROSITE" id="PS51881"/>
    </source>
</evidence>
<dbReference type="Gene3D" id="3.40.50.300">
    <property type="entry name" value="P-loop containing nucleotide triphosphate hydrolases"/>
    <property type="match status" value="1"/>
</dbReference>
<dbReference type="InterPro" id="IPR036726">
    <property type="entry name" value="GTP1_OBG_dom_sf"/>
</dbReference>
<dbReference type="NCBIfam" id="NF008954">
    <property type="entry name" value="PRK12296.1"/>
    <property type="match status" value="1"/>
</dbReference>
<dbReference type="PROSITE" id="PS00518">
    <property type="entry name" value="ZF_RING_1"/>
    <property type="match status" value="1"/>
</dbReference>
<dbReference type="GO" id="GO:0003924">
    <property type="term" value="F:GTPase activity"/>
    <property type="evidence" value="ECO:0007669"/>
    <property type="project" value="InterPro"/>
</dbReference>
<dbReference type="PANTHER" id="PTHR11702:SF44">
    <property type="entry name" value="GTP-BINDING PROTEIN OBGC, CHLOROPLASTIC"/>
    <property type="match status" value="1"/>
</dbReference>
<evidence type="ECO:0000256" key="2">
    <source>
        <dbReference type="ARBA" id="ARBA00007699"/>
    </source>
</evidence>
<dbReference type="PROSITE" id="PS51883">
    <property type="entry name" value="OBG"/>
    <property type="match status" value="1"/>
</dbReference>
<dbReference type="NCBIfam" id="TIGR02729">
    <property type="entry name" value="Obg_CgtA"/>
    <property type="match status" value="1"/>
</dbReference>
<dbReference type="InterPro" id="IPR006169">
    <property type="entry name" value="GTP1_OBG_dom"/>
</dbReference>
<evidence type="ECO:0000259" key="10">
    <source>
        <dbReference type="PROSITE" id="PS50089"/>
    </source>
</evidence>
<dbReference type="SUPFAM" id="SSF82051">
    <property type="entry name" value="Obg GTP-binding protein N-terminal domain"/>
    <property type="match status" value="1"/>
</dbReference>
<dbReference type="GO" id="GO:0008270">
    <property type="term" value="F:zinc ion binding"/>
    <property type="evidence" value="ECO:0007669"/>
    <property type="project" value="UniProtKB-KW"/>
</dbReference>
<dbReference type="GO" id="GO:0009658">
    <property type="term" value="P:chloroplast organization"/>
    <property type="evidence" value="ECO:0007669"/>
    <property type="project" value="UniProtKB-ARBA"/>
</dbReference>
<dbReference type="EMBL" id="JAUIZM010000004">
    <property type="protein sequence ID" value="KAK1390486.1"/>
    <property type="molecule type" value="Genomic_DNA"/>
</dbReference>
<dbReference type="GO" id="GO:0005525">
    <property type="term" value="F:GTP binding"/>
    <property type="evidence" value="ECO:0007669"/>
    <property type="project" value="UniProtKB-KW"/>
</dbReference>
<evidence type="ECO:0000313" key="15">
    <source>
        <dbReference type="Proteomes" id="UP001237642"/>
    </source>
</evidence>
<feature type="domain" description="Obg" evidence="13">
    <location>
        <begin position="479"/>
        <end position="641"/>
    </location>
</feature>
<dbReference type="FunFam" id="2.70.210.12:FF:000001">
    <property type="entry name" value="GTPase Obg"/>
    <property type="match status" value="1"/>
</dbReference>
<comment type="caution">
    <text evidence="14">The sequence shown here is derived from an EMBL/GenBank/DDBJ whole genome shotgun (WGS) entry which is preliminary data.</text>
</comment>
<dbReference type="Pfam" id="PF01926">
    <property type="entry name" value="MMR_HSR1"/>
    <property type="match status" value="1"/>
</dbReference>
<keyword evidence="3" id="KW-0479">Metal-binding</keyword>
<gene>
    <name evidence="14" type="ORF">POM88_018664</name>
</gene>
<dbReference type="InterPro" id="IPR017907">
    <property type="entry name" value="Znf_RING_CS"/>
</dbReference>
<dbReference type="InterPro" id="IPR013083">
    <property type="entry name" value="Znf_RING/FYVE/PHD"/>
</dbReference>
<keyword evidence="7" id="KW-0460">Magnesium</keyword>
<dbReference type="CDD" id="cd16574">
    <property type="entry name" value="RING-HC_Topors"/>
    <property type="match status" value="1"/>
</dbReference>
<reference evidence="14" key="2">
    <citation type="submission" date="2023-05" db="EMBL/GenBank/DDBJ databases">
        <authorList>
            <person name="Schelkunov M.I."/>
        </authorList>
    </citation>
    <scope>NUCLEOTIDE SEQUENCE</scope>
    <source>
        <strain evidence="14">Hsosn_3</strain>
        <tissue evidence="14">Leaf</tissue>
    </source>
</reference>
<evidence type="ECO:0000259" key="11">
    <source>
        <dbReference type="PROSITE" id="PS51710"/>
    </source>
</evidence>
<dbReference type="Gene3D" id="3.30.40.10">
    <property type="entry name" value="Zinc/RING finger domain, C3HC4 (zinc finger)"/>
    <property type="match status" value="1"/>
</dbReference>
<keyword evidence="6" id="KW-0862">Zinc</keyword>
<evidence type="ECO:0000256" key="4">
    <source>
        <dbReference type="ARBA" id="ARBA00022741"/>
    </source>
</evidence>
<protein>
    <submittedName>
        <fullName evidence="14">GTP-binding protein OBGC, chloroplastic</fullName>
    </submittedName>
</protein>
<comment type="cofactor">
    <cofactor evidence="1">
        <name>Mg(2+)</name>
        <dbReference type="ChEBI" id="CHEBI:18420"/>
    </cofactor>
</comment>
<reference evidence="14" key="1">
    <citation type="submission" date="2023-02" db="EMBL/GenBank/DDBJ databases">
        <title>Genome of toxic invasive species Heracleum sosnowskyi carries increased number of genes despite the absence of recent whole-genome duplications.</title>
        <authorList>
            <person name="Schelkunov M."/>
            <person name="Shtratnikova V."/>
            <person name="Makarenko M."/>
            <person name="Klepikova A."/>
            <person name="Omelchenko D."/>
            <person name="Novikova G."/>
            <person name="Obukhova E."/>
            <person name="Bogdanov V."/>
            <person name="Penin A."/>
            <person name="Logacheva M."/>
        </authorList>
    </citation>
    <scope>NUCLEOTIDE SEQUENCE</scope>
    <source>
        <strain evidence="14">Hsosn_3</strain>
        <tissue evidence="14">Leaf</tissue>
    </source>
</reference>
<evidence type="ECO:0000259" key="13">
    <source>
        <dbReference type="PROSITE" id="PS51883"/>
    </source>
</evidence>
<dbReference type="NCBIfam" id="NF008956">
    <property type="entry name" value="PRK12299.1"/>
    <property type="match status" value="1"/>
</dbReference>
<dbReference type="SUPFAM" id="SSF102741">
    <property type="entry name" value="Obg GTP-binding protein C-terminal domain"/>
    <property type="match status" value="1"/>
</dbReference>
<dbReference type="Proteomes" id="UP001237642">
    <property type="component" value="Unassembled WGS sequence"/>
</dbReference>
<evidence type="ECO:0000256" key="7">
    <source>
        <dbReference type="ARBA" id="ARBA00022842"/>
    </source>
</evidence>
<sequence>MSNHEFHPRRSNRSQIDRQKHLFRQIAPAIAGKSCPICLNHIDYKRASVITVCMHAYCIDCIDKWSKLKRKCPLCNAHFDSWLFRFSFSSRSFCNQKLPPLVEEVKRIDGGDFRGVRNNRLIARRVVSSRENLDTGNSRTRPLPRLRSFGNPRTVPLDIIKERILQWRRSIYEQHLQAVPCSNSKLQEQDMMGKKGVKERILQKIEPWIQRELKAITSDPDPSILVHVTTSIYIAAVERKQNSLGHSGRVLVEDNYLEPLRPFLLERTSMFWHELGCFAESYLNMDTYDTLVSNKSMASSSSSIFLYPSFSTRALSPPCCKIKRSPRKAKPRKLTPNPNPLLKSRTIPQLEATTYTRLPPKDDFISDPSQLSPEITLYDLNSFLDVSGRKSQENVEKIENFKKRDEIGSEDEELGFDYGKFELFEVGSDNEGDEDEDFDDDDEVVLGFGDGDGEFEDVTEVEEGEEGEKEKEKGVPAVMRCFDRAKIFVKAGDGGNGCVAIRREKFVPLGGPSGGDGGRGGHVYVEVDDSMNSLLPFRQSIHYRAGRGSHGKGSNMHGAKGDSVVVKVPPGTVVREAGKDGEEGEVLFELLNPGQRALLLPGGRGGRGNAAFKSGTNRVPKIAENGEEGAEMWLELELKLVADVGIVGVPNAGKSTLLSVVSAAKPNIANYPFTTLLPNLGVVSFDYDASMVVADLPGLLEGAHRGFGLGHEFLRHTERCTVLVHIVDGSSQQPEYEYDAVRLELEMFSPELAEKHYVVAYNKMDLPDAYENWPSFKERLQSRGIESFCMSAATGEGTREVIYAAYELVKKRKEAAKGEGFSGPLNLNHVADMVTKQRKSPINEFEISHDPSSNTWNVVGAGLQRFVQMTNWSYVDSDRRFQHVLEACGVFKSLTRLGVKEGDTVVIGEMEMVWHDYKNGGSSNMKRRAASVRWPQ</sequence>
<dbReference type="Pfam" id="PF13639">
    <property type="entry name" value="zf-RING_2"/>
    <property type="match status" value="1"/>
</dbReference>
<dbReference type="InterPro" id="IPR015349">
    <property type="entry name" value="OCT_dom"/>
</dbReference>
<dbReference type="InterPro" id="IPR001841">
    <property type="entry name" value="Znf_RING"/>
</dbReference>
<evidence type="ECO:0000256" key="1">
    <source>
        <dbReference type="ARBA" id="ARBA00001946"/>
    </source>
</evidence>
<dbReference type="SMART" id="SM00184">
    <property type="entry name" value="RING"/>
    <property type="match status" value="1"/>
</dbReference>
<feature type="domain" description="OCT" evidence="12">
    <location>
        <begin position="834"/>
        <end position="916"/>
    </location>
</feature>